<evidence type="ECO:0000259" key="5">
    <source>
        <dbReference type="Pfam" id="PF00703"/>
    </source>
</evidence>
<accession>A0A4V1M6S7</accession>
<protein>
    <submittedName>
        <fullName evidence="10">Glycoside hydrolase family 2 protein</fullName>
    </submittedName>
</protein>
<dbReference type="Proteomes" id="UP000290218">
    <property type="component" value="Unassembled WGS sequence"/>
</dbReference>
<dbReference type="InterPro" id="IPR025300">
    <property type="entry name" value="BetaGal_jelly_roll_dom"/>
</dbReference>
<evidence type="ECO:0000259" key="7">
    <source>
        <dbReference type="Pfam" id="PF13364"/>
    </source>
</evidence>
<evidence type="ECO:0000259" key="6">
    <source>
        <dbReference type="Pfam" id="PF02836"/>
    </source>
</evidence>
<gene>
    <name evidence="10" type="ORF">ESB00_11400</name>
</gene>
<evidence type="ECO:0000259" key="9">
    <source>
        <dbReference type="Pfam" id="PF18565"/>
    </source>
</evidence>
<dbReference type="InterPro" id="IPR017853">
    <property type="entry name" value="GH"/>
</dbReference>
<dbReference type="Pfam" id="PF18565">
    <property type="entry name" value="Glyco_hydro2_C5"/>
    <property type="match status" value="1"/>
</dbReference>
<dbReference type="Pfam" id="PF16355">
    <property type="entry name" value="DUF4982"/>
    <property type="match status" value="1"/>
</dbReference>
<dbReference type="NCBIfam" id="NF041463">
    <property type="entry name" value="GalB"/>
    <property type="match status" value="1"/>
</dbReference>
<dbReference type="GO" id="GO:0005975">
    <property type="term" value="P:carbohydrate metabolic process"/>
    <property type="evidence" value="ECO:0007669"/>
    <property type="project" value="InterPro"/>
</dbReference>
<keyword evidence="2 10" id="KW-0378">Hydrolase</keyword>
<evidence type="ECO:0000256" key="1">
    <source>
        <dbReference type="ARBA" id="ARBA00007401"/>
    </source>
</evidence>
<dbReference type="InterPro" id="IPR013783">
    <property type="entry name" value="Ig-like_fold"/>
</dbReference>
<evidence type="ECO:0000313" key="10">
    <source>
        <dbReference type="EMBL" id="RXK56439.1"/>
    </source>
</evidence>
<feature type="signal peptide" evidence="4">
    <location>
        <begin position="1"/>
        <end position="20"/>
    </location>
</feature>
<dbReference type="Gene3D" id="2.60.120.260">
    <property type="entry name" value="Galactose-binding domain-like"/>
    <property type="match status" value="1"/>
</dbReference>
<dbReference type="PANTHER" id="PTHR42732">
    <property type="entry name" value="BETA-GALACTOSIDASE"/>
    <property type="match status" value="1"/>
</dbReference>
<keyword evidence="11" id="KW-1185">Reference proteome</keyword>
<dbReference type="AlphaFoldDB" id="A0A4V1M6S7"/>
<feature type="chain" id="PRO_5020432420" evidence="4">
    <location>
        <begin position="21"/>
        <end position="885"/>
    </location>
</feature>
<feature type="domain" description="Glycoside hydrolase family 2 catalytic" evidence="6">
    <location>
        <begin position="356"/>
        <end position="534"/>
    </location>
</feature>
<dbReference type="InterPro" id="IPR023232">
    <property type="entry name" value="Glyco_hydro_2_AS"/>
</dbReference>
<dbReference type="Pfam" id="PF13364">
    <property type="entry name" value="BetaGal_ABD2"/>
    <property type="match status" value="1"/>
</dbReference>
<dbReference type="SUPFAM" id="SSF51445">
    <property type="entry name" value="(Trans)glycosidases"/>
    <property type="match status" value="1"/>
</dbReference>
<dbReference type="OrthoDB" id="9762066at2"/>
<feature type="domain" description="Glycoside hydrolase family 2 immunoglobulin-like beta-sandwich" evidence="5">
    <location>
        <begin position="237"/>
        <end position="348"/>
    </location>
</feature>
<sequence>MRTPLILVALFALISLRVIAASPEPVERADAPPRERVSFNDGWLFSRTDAEWVLGQLDYAYSKPWLLASAADLFGPTSPRITQPRGNFGGHFTHTQPGFDDSDWRKLNLPHDWGIEGAFKQEYPGDTGKLPWWGVAWYRKHFDVPASDAGRRLVLEIDGAMAHSLVWLNGHFVGGWPYGYTSYQLDLTPFVKPGEKNVIAIRLDNPTESSRWYPGGGLYRNVWLTKTGPIHVAHWGTVVTTPKITADAAHVSVQVITDNDSAAKASLSIATEVFALDASDRKSSAPAATGAPVSVGIEPGRQASATQSLVVTQPKLWSVSAPHRYVAVTTISQDGRVVDRIETPFGIRSIAFDADRGLLLNGEVVPIRGVCNHHDLGALGTAINVRALERQLEILRAMGCNAIRTSHNPPAPELLDLCDKLGFLVMDEAFDCWGKGKNRQDYHVQFPDWHEADLRALVRRDRNHPSVILWSIGNEVIEQWWADGQEGWKLAARLAGIMREEDRTRPVSAGFNGEISGYNGFQHVLDAIGYNYRINEYARFRQINPTVPLFGAETASALSSRGVYFFPISDNKIDPASRADFQVSSYDLYAAPWATPPDVEWRAADAVPGYAGEFVWTGFDYLGEPTPYNADLTNLLNFSDPAEKERQKKQLEELGRIPTPSRSSYFGIVDLAGFPKDRYYFYQARWRPDLPMAHLLPHWTWPERVGHVTPVHAYTSGDEAELWVNGQSLGRKKLAKGEYRLRWDDVKYAPGEVRLVAYKAGAKWAETVQRTAGPAARLKLMPDRREITADGKDLSFVTVRIEDADGVLAPRAANRVAFAVSGPAEIIATDNGDPTSFESFQSKERAAFNGLVLVVIRTKTGEFGPITLRATSPGLAPTEVSLTAK</sequence>
<dbReference type="InterPro" id="IPR051913">
    <property type="entry name" value="GH2_Domain-Containing"/>
</dbReference>
<proteinExistence type="inferred from homology"/>
<dbReference type="PANTHER" id="PTHR42732:SF1">
    <property type="entry name" value="BETA-MANNOSIDASE"/>
    <property type="match status" value="1"/>
</dbReference>
<dbReference type="RefSeq" id="WP_129047807.1">
    <property type="nucleotide sequence ID" value="NZ_SDHX01000001.1"/>
</dbReference>
<organism evidence="10 11">
    <name type="scientific">Oleiharenicola lentus</name>
    <dbReference type="NCBI Taxonomy" id="2508720"/>
    <lineage>
        <taxon>Bacteria</taxon>
        <taxon>Pseudomonadati</taxon>
        <taxon>Verrucomicrobiota</taxon>
        <taxon>Opitutia</taxon>
        <taxon>Opitutales</taxon>
        <taxon>Opitutaceae</taxon>
        <taxon>Oleiharenicola</taxon>
    </lineage>
</organism>
<dbReference type="InterPro" id="IPR008979">
    <property type="entry name" value="Galactose-bd-like_sf"/>
</dbReference>
<keyword evidence="4" id="KW-0732">Signal</keyword>
<comment type="caution">
    <text evidence="10">The sequence shown here is derived from an EMBL/GenBank/DDBJ whole genome shotgun (WGS) entry which is preliminary data.</text>
</comment>
<dbReference type="EMBL" id="SDHX01000001">
    <property type="protein sequence ID" value="RXK56439.1"/>
    <property type="molecule type" value="Genomic_DNA"/>
</dbReference>
<comment type="similarity">
    <text evidence="1">Belongs to the glycosyl hydrolase 2 family.</text>
</comment>
<reference evidence="10 11" key="1">
    <citation type="submission" date="2019-01" db="EMBL/GenBank/DDBJ databases">
        <title>Lacunisphaera sp. strain TWA-58.</title>
        <authorList>
            <person name="Chen W.-M."/>
        </authorList>
    </citation>
    <scope>NUCLEOTIDE SEQUENCE [LARGE SCALE GENOMIC DNA]</scope>
    <source>
        <strain evidence="10 11">TWA-58</strain>
    </source>
</reference>
<dbReference type="InterPro" id="IPR040605">
    <property type="entry name" value="Glyco_hydro2_dom5"/>
</dbReference>
<evidence type="ECO:0000256" key="3">
    <source>
        <dbReference type="ARBA" id="ARBA00023295"/>
    </source>
</evidence>
<dbReference type="Gene3D" id="3.20.20.80">
    <property type="entry name" value="Glycosidases"/>
    <property type="match status" value="1"/>
</dbReference>
<feature type="domain" description="Glycoside hydrolase family 2" evidence="9">
    <location>
        <begin position="778"/>
        <end position="880"/>
    </location>
</feature>
<evidence type="ECO:0000259" key="8">
    <source>
        <dbReference type="Pfam" id="PF16355"/>
    </source>
</evidence>
<dbReference type="InterPro" id="IPR036156">
    <property type="entry name" value="Beta-gal/glucu_dom_sf"/>
</dbReference>
<dbReference type="Pfam" id="PF00703">
    <property type="entry name" value="Glyco_hydro_2"/>
    <property type="match status" value="1"/>
</dbReference>
<dbReference type="PROSITE" id="PS00608">
    <property type="entry name" value="GLYCOSYL_HYDROL_F2_2"/>
    <property type="match status" value="1"/>
</dbReference>
<dbReference type="InterPro" id="IPR048229">
    <property type="entry name" value="GalB-like"/>
</dbReference>
<feature type="domain" description="Beta-galactosidase jelly roll" evidence="7">
    <location>
        <begin position="101"/>
        <end position="208"/>
    </location>
</feature>
<evidence type="ECO:0000256" key="2">
    <source>
        <dbReference type="ARBA" id="ARBA00022801"/>
    </source>
</evidence>
<dbReference type="InterPro" id="IPR006103">
    <property type="entry name" value="Glyco_hydro_2_cat"/>
</dbReference>
<dbReference type="InterPro" id="IPR006101">
    <property type="entry name" value="Glyco_hydro_2"/>
</dbReference>
<evidence type="ECO:0000313" key="11">
    <source>
        <dbReference type="Proteomes" id="UP000290218"/>
    </source>
</evidence>
<dbReference type="Gene3D" id="2.60.40.10">
    <property type="entry name" value="Immunoglobulins"/>
    <property type="match status" value="3"/>
</dbReference>
<dbReference type="SUPFAM" id="SSF49303">
    <property type="entry name" value="beta-Galactosidase/glucuronidase domain"/>
    <property type="match status" value="1"/>
</dbReference>
<dbReference type="InterPro" id="IPR006102">
    <property type="entry name" value="Ig-like_GH2"/>
</dbReference>
<dbReference type="InterPro" id="IPR032311">
    <property type="entry name" value="DUF4982"/>
</dbReference>
<name>A0A4V1M6S7_9BACT</name>
<dbReference type="Pfam" id="PF02836">
    <property type="entry name" value="Glyco_hydro_2_C"/>
    <property type="match status" value="1"/>
</dbReference>
<keyword evidence="3" id="KW-0326">Glycosidase</keyword>
<dbReference type="PRINTS" id="PR00132">
    <property type="entry name" value="GLHYDRLASE2"/>
</dbReference>
<evidence type="ECO:0000256" key="4">
    <source>
        <dbReference type="SAM" id="SignalP"/>
    </source>
</evidence>
<dbReference type="GO" id="GO:0004553">
    <property type="term" value="F:hydrolase activity, hydrolyzing O-glycosyl compounds"/>
    <property type="evidence" value="ECO:0007669"/>
    <property type="project" value="InterPro"/>
</dbReference>
<dbReference type="SUPFAM" id="SSF49785">
    <property type="entry name" value="Galactose-binding domain-like"/>
    <property type="match status" value="1"/>
</dbReference>
<feature type="domain" description="DUF4982" evidence="8">
    <location>
        <begin position="706"/>
        <end position="765"/>
    </location>
</feature>